<comment type="caution">
    <text evidence="1">The sequence shown here is derived from an EMBL/GenBank/DDBJ whole genome shotgun (WGS) entry which is preliminary data.</text>
</comment>
<dbReference type="PANTHER" id="PTHR24274">
    <property type="entry name" value="CILIA- AND FLAGELLA-ASSOCIATED PROTEIN 161"/>
    <property type="match status" value="1"/>
</dbReference>
<dbReference type="GO" id="GO:0060271">
    <property type="term" value="P:cilium assembly"/>
    <property type="evidence" value="ECO:0007669"/>
    <property type="project" value="TreeGrafter"/>
</dbReference>
<dbReference type="PANTHER" id="PTHR24274:SF1">
    <property type="entry name" value="CILIA- AND FLAGELLA-ASSOCIATED PROTEIN 161"/>
    <property type="match status" value="1"/>
</dbReference>
<dbReference type="Pfam" id="PF24569">
    <property type="entry name" value="CFAP161"/>
    <property type="match status" value="1"/>
</dbReference>
<organism evidence="1 2">
    <name type="scientific">Amphibalanus amphitrite</name>
    <name type="common">Striped barnacle</name>
    <name type="synonym">Balanus amphitrite</name>
    <dbReference type="NCBI Taxonomy" id="1232801"/>
    <lineage>
        <taxon>Eukaryota</taxon>
        <taxon>Metazoa</taxon>
        <taxon>Ecdysozoa</taxon>
        <taxon>Arthropoda</taxon>
        <taxon>Crustacea</taxon>
        <taxon>Multicrustacea</taxon>
        <taxon>Cirripedia</taxon>
        <taxon>Thoracica</taxon>
        <taxon>Thoracicalcarea</taxon>
        <taxon>Balanomorpha</taxon>
        <taxon>Balanoidea</taxon>
        <taxon>Balanidae</taxon>
        <taxon>Amphibalaninae</taxon>
        <taxon>Amphibalanus</taxon>
    </lineage>
</organism>
<dbReference type="Proteomes" id="UP000440578">
    <property type="component" value="Unassembled WGS sequence"/>
</dbReference>
<gene>
    <name evidence="1" type="primary">cfap161</name>
    <name evidence="1" type="ORF">FJT64_009679</name>
</gene>
<reference evidence="1 2" key="1">
    <citation type="submission" date="2019-07" db="EMBL/GenBank/DDBJ databases">
        <title>Draft genome assembly of a fouling barnacle, Amphibalanus amphitrite (Darwin, 1854): The first reference genome for Thecostraca.</title>
        <authorList>
            <person name="Kim W."/>
        </authorList>
    </citation>
    <scope>NUCLEOTIDE SEQUENCE [LARGE SCALE GENOMIC DNA]</scope>
    <source>
        <strain evidence="1">SNU_AA5</strain>
        <tissue evidence="1">Soma without cirri and trophi</tissue>
    </source>
</reference>
<protein>
    <submittedName>
        <fullName evidence="1">Cilia-and flagella-associated protein 161</fullName>
    </submittedName>
</protein>
<dbReference type="GO" id="GO:0031514">
    <property type="term" value="C:motile cilium"/>
    <property type="evidence" value="ECO:0007669"/>
    <property type="project" value="TreeGrafter"/>
</dbReference>
<proteinExistence type="predicted"/>
<name>A0A6A4VLV4_AMPAM</name>
<sequence length="267" mass="29369">MAVPKLPPRDLRPLVCRYKPCTQNGNWFEDRYRKDDCVRDFLRRRERGELMIQAKQKADAIISQLLAPVRLLPAVDGNIWIGDSIQLRCPGVVWAAGGRCNQVPEVALSANVFDIARACPTQLTSPTAVCASLRLEPCARNVFTVTRTDGSVSREVLRYGQPFSLRLQDGYPAGLYLTSEPPTAYCVPPNEARQQAVQAEGSPVPAGSPLLVCHQPSGQTLRLEAGHPVTSLLGHEWEVTAHATTDSRRRPLPENRWCLSALPLGAA</sequence>
<keyword evidence="2" id="KW-1185">Reference proteome</keyword>
<dbReference type="EMBL" id="VIIS01001822">
    <property type="protein sequence ID" value="KAF0292330.1"/>
    <property type="molecule type" value="Genomic_DNA"/>
</dbReference>
<dbReference type="InterPro" id="IPR055325">
    <property type="entry name" value="CF161"/>
</dbReference>
<keyword evidence="1" id="KW-0969">Cilium</keyword>
<dbReference type="AlphaFoldDB" id="A0A6A4VLV4"/>
<keyword evidence="1" id="KW-0966">Cell projection</keyword>
<keyword evidence="1" id="KW-0282">Flagellum</keyword>
<evidence type="ECO:0000313" key="2">
    <source>
        <dbReference type="Proteomes" id="UP000440578"/>
    </source>
</evidence>
<accession>A0A6A4VLV4</accession>
<dbReference type="OrthoDB" id="2126411at2759"/>
<evidence type="ECO:0000313" key="1">
    <source>
        <dbReference type="EMBL" id="KAF0292330.1"/>
    </source>
</evidence>